<proteinExistence type="predicted"/>
<gene>
    <name evidence="1" type="ORF">F383_06013</name>
</gene>
<reference evidence="2" key="1">
    <citation type="submission" date="2014-09" db="EMBL/GenBank/DDBJ databases">
        <authorList>
            <person name="Mudge J."/>
            <person name="Ramaraj T."/>
            <person name="Lindquist I.E."/>
            <person name="Bharti A.K."/>
            <person name="Sundararajan A."/>
            <person name="Cameron C.T."/>
            <person name="Woodward J.E."/>
            <person name="May G.D."/>
            <person name="Brubaker C."/>
            <person name="Broadhvest J."/>
            <person name="Wilkins T.A."/>
        </authorList>
    </citation>
    <scope>NUCLEOTIDE SEQUENCE</scope>
    <source>
        <strain evidence="2">cv. AKA8401</strain>
    </source>
</reference>
<dbReference type="AlphaFoldDB" id="A0A0B0PEA0"/>
<evidence type="ECO:0000313" key="1">
    <source>
        <dbReference type="EMBL" id="KHG22759.1"/>
    </source>
</evidence>
<keyword evidence="2" id="KW-1185">Reference proteome</keyword>
<dbReference type="Proteomes" id="UP000032142">
    <property type="component" value="Unassembled WGS sequence"/>
</dbReference>
<sequence>MGAFGWKTERARANSSKPRIPLCFVSNKSNTCSEIRNILTATQAIC</sequence>
<accession>A0A0B0PEA0</accession>
<dbReference type="EMBL" id="KN422762">
    <property type="protein sequence ID" value="KHG22759.1"/>
    <property type="molecule type" value="Genomic_DNA"/>
</dbReference>
<name>A0A0B0PEA0_GOSAR</name>
<evidence type="ECO:0000313" key="2">
    <source>
        <dbReference type="Proteomes" id="UP000032142"/>
    </source>
</evidence>
<protein>
    <submittedName>
        <fullName evidence="1">Uncharacterized protein</fullName>
    </submittedName>
</protein>
<organism evidence="1 2">
    <name type="scientific">Gossypium arboreum</name>
    <name type="common">Tree cotton</name>
    <name type="synonym">Gossypium nanking</name>
    <dbReference type="NCBI Taxonomy" id="29729"/>
    <lineage>
        <taxon>Eukaryota</taxon>
        <taxon>Viridiplantae</taxon>
        <taxon>Streptophyta</taxon>
        <taxon>Embryophyta</taxon>
        <taxon>Tracheophyta</taxon>
        <taxon>Spermatophyta</taxon>
        <taxon>Magnoliopsida</taxon>
        <taxon>eudicotyledons</taxon>
        <taxon>Gunneridae</taxon>
        <taxon>Pentapetalae</taxon>
        <taxon>rosids</taxon>
        <taxon>malvids</taxon>
        <taxon>Malvales</taxon>
        <taxon>Malvaceae</taxon>
        <taxon>Malvoideae</taxon>
        <taxon>Gossypium</taxon>
    </lineage>
</organism>